<feature type="transmembrane region" description="Helical" evidence="8">
    <location>
        <begin position="331"/>
        <end position="350"/>
    </location>
</feature>
<keyword evidence="5 8" id="KW-1133">Transmembrane helix</keyword>
<evidence type="ECO:0000256" key="2">
    <source>
        <dbReference type="ARBA" id="ARBA00007430"/>
    </source>
</evidence>
<evidence type="ECO:0000313" key="9">
    <source>
        <dbReference type="EMBL" id="TWU57896.1"/>
    </source>
</evidence>
<accession>A0A5C6FCR1</accession>
<dbReference type="Proteomes" id="UP000317977">
    <property type="component" value="Unassembled WGS sequence"/>
</dbReference>
<evidence type="ECO:0000256" key="8">
    <source>
        <dbReference type="SAM" id="Phobius"/>
    </source>
</evidence>
<dbReference type="RefSeq" id="WP_146532711.1">
    <property type="nucleotide sequence ID" value="NZ_SJPX01000001.1"/>
</dbReference>
<dbReference type="OrthoDB" id="8538786at2"/>
<feature type="region of interest" description="Disordered" evidence="7">
    <location>
        <begin position="1"/>
        <end position="26"/>
    </location>
</feature>
<evidence type="ECO:0000313" key="10">
    <source>
        <dbReference type="Proteomes" id="UP000317977"/>
    </source>
</evidence>
<keyword evidence="6 8" id="KW-0472">Membrane</keyword>
<comment type="similarity">
    <text evidence="2">Belongs to the polysaccharide synthase family.</text>
</comment>
<proteinExistence type="inferred from homology"/>
<feature type="transmembrane region" description="Helical" evidence="8">
    <location>
        <begin position="249"/>
        <end position="266"/>
    </location>
</feature>
<name>A0A5C6FCR1_9BACT</name>
<keyword evidence="3" id="KW-1003">Cell membrane</keyword>
<dbReference type="Pfam" id="PF13440">
    <property type="entry name" value="Polysacc_synt_3"/>
    <property type="match status" value="1"/>
</dbReference>
<comment type="subcellular location">
    <subcellularLocation>
        <location evidence="1">Cell membrane</location>
        <topology evidence="1">Multi-pass membrane protein</topology>
    </subcellularLocation>
</comment>
<feature type="transmembrane region" description="Helical" evidence="8">
    <location>
        <begin position="452"/>
        <end position="469"/>
    </location>
</feature>
<feature type="transmembrane region" description="Helical" evidence="8">
    <location>
        <begin position="183"/>
        <end position="204"/>
    </location>
</feature>
<dbReference type="PANTHER" id="PTHR30250">
    <property type="entry name" value="PST FAMILY PREDICTED COLANIC ACID TRANSPORTER"/>
    <property type="match status" value="1"/>
</dbReference>
<evidence type="ECO:0000256" key="3">
    <source>
        <dbReference type="ARBA" id="ARBA00022475"/>
    </source>
</evidence>
<feature type="transmembrane region" description="Helical" evidence="8">
    <location>
        <begin position="370"/>
        <end position="387"/>
    </location>
</feature>
<sequence>MHVAELTVKSESTNASESSFDSVDEFSKPEDRQGVYVAGPSRTVLGASAWSMAGYGFSQCFRLVNNMVLSYLLMPEAFGTMAIVNLVVVGISMFSDVGAGPCIIQNDRGDHFEFLNTAWVIGIFRGAVITLIAALLAMPVASFYQLPELVWLIPLASLTALINGTASTAIYTSQRHLDLKSLAWLDIRSQVIGSIAMCILAFYWPTVTSLVLGTIATAVAHTIFSHRMISGYRNQFAFSQTDAKKLFHFGRWIFVSTLMMFAAMQVDRMMMGKLFDIGTLGVYSFGLAIAMLPRMVVEKLSSGILYPVLSRFARGSSDGLMPQLRSARGSILAVGAAMVISVFVTCQDFFEFLYHEDYHAAGSICQWLCLSAWIAMLTMTLSPALVAMGKTKEVANSNFVKLPATIIASLAGFHTAGLSGFILGLAIGSLIAHLVVVDALAKTGMLLVKQDLVTTSVVVLAMVFVVFVQNAETITKTEMRVAFALVAISFWMLAIVQVRQYRKAERAKPSTSMG</sequence>
<evidence type="ECO:0000256" key="5">
    <source>
        <dbReference type="ARBA" id="ARBA00022989"/>
    </source>
</evidence>
<evidence type="ECO:0000256" key="6">
    <source>
        <dbReference type="ARBA" id="ARBA00023136"/>
    </source>
</evidence>
<keyword evidence="10" id="KW-1185">Reference proteome</keyword>
<feature type="transmembrane region" description="Helical" evidence="8">
    <location>
        <begin position="114"/>
        <end position="137"/>
    </location>
</feature>
<reference evidence="9 10" key="1">
    <citation type="submission" date="2019-02" db="EMBL/GenBank/DDBJ databases">
        <title>Deep-cultivation of Planctomycetes and their phenomic and genomic characterization uncovers novel biology.</title>
        <authorList>
            <person name="Wiegand S."/>
            <person name="Jogler M."/>
            <person name="Boedeker C."/>
            <person name="Pinto D."/>
            <person name="Vollmers J."/>
            <person name="Rivas-Marin E."/>
            <person name="Kohn T."/>
            <person name="Peeters S.H."/>
            <person name="Heuer A."/>
            <person name="Rast P."/>
            <person name="Oberbeckmann S."/>
            <person name="Bunk B."/>
            <person name="Jeske O."/>
            <person name="Meyerdierks A."/>
            <person name="Storesund J.E."/>
            <person name="Kallscheuer N."/>
            <person name="Luecker S."/>
            <person name="Lage O.M."/>
            <person name="Pohl T."/>
            <person name="Merkel B.J."/>
            <person name="Hornburger P."/>
            <person name="Mueller R.-W."/>
            <person name="Bruemmer F."/>
            <person name="Labrenz M."/>
            <person name="Spormann A.M."/>
            <person name="Op Den Camp H."/>
            <person name="Overmann J."/>
            <person name="Amann R."/>
            <person name="Jetten M.S.M."/>
            <person name="Mascher T."/>
            <person name="Medema M.H."/>
            <person name="Devos D.P."/>
            <person name="Kaster A.-K."/>
            <person name="Ovreas L."/>
            <person name="Rohde M."/>
            <person name="Galperin M.Y."/>
            <person name="Jogler C."/>
        </authorList>
    </citation>
    <scope>NUCLEOTIDE SEQUENCE [LARGE SCALE GENOMIC DNA]</scope>
    <source>
        <strain evidence="9 10">Poly59</strain>
    </source>
</reference>
<dbReference type="PANTHER" id="PTHR30250:SF10">
    <property type="entry name" value="LIPOPOLYSACCHARIDE BIOSYNTHESIS PROTEIN WZXC"/>
    <property type="match status" value="1"/>
</dbReference>
<feature type="transmembrane region" description="Helical" evidence="8">
    <location>
        <begin position="71"/>
        <end position="94"/>
    </location>
</feature>
<dbReference type="InterPro" id="IPR050833">
    <property type="entry name" value="Poly_Biosynth_Transport"/>
</dbReference>
<feature type="transmembrane region" description="Helical" evidence="8">
    <location>
        <begin position="481"/>
        <end position="498"/>
    </location>
</feature>
<dbReference type="AlphaFoldDB" id="A0A5C6FCR1"/>
<protein>
    <submittedName>
        <fullName evidence="9">Lipopolysaccharide biosynthesis protein WzxC</fullName>
    </submittedName>
</protein>
<comment type="caution">
    <text evidence="9">The sequence shown here is derived from an EMBL/GenBank/DDBJ whole genome shotgun (WGS) entry which is preliminary data.</text>
</comment>
<evidence type="ECO:0000256" key="1">
    <source>
        <dbReference type="ARBA" id="ARBA00004651"/>
    </source>
</evidence>
<evidence type="ECO:0000256" key="7">
    <source>
        <dbReference type="SAM" id="MobiDB-lite"/>
    </source>
</evidence>
<organism evidence="9 10">
    <name type="scientific">Rubripirellula reticaptiva</name>
    <dbReference type="NCBI Taxonomy" id="2528013"/>
    <lineage>
        <taxon>Bacteria</taxon>
        <taxon>Pseudomonadati</taxon>
        <taxon>Planctomycetota</taxon>
        <taxon>Planctomycetia</taxon>
        <taxon>Pirellulales</taxon>
        <taxon>Pirellulaceae</taxon>
        <taxon>Rubripirellula</taxon>
    </lineage>
</organism>
<dbReference type="EMBL" id="SJPX01000001">
    <property type="protein sequence ID" value="TWU57896.1"/>
    <property type="molecule type" value="Genomic_DNA"/>
</dbReference>
<gene>
    <name evidence="9" type="primary">wzxC</name>
    <name evidence="9" type="ORF">Poly59_08050</name>
</gene>
<feature type="transmembrane region" description="Helical" evidence="8">
    <location>
        <begin position="272"/>
        <end position="292"/>
    </location>
</feature>
<feature type="transmembrane region" description="Helical" evidence="8">
    <location>
        <begin position="149"/>
        <end position="171"/>
    </location>
</feature>
<keyword evidence="4 8" id="KW-0812">Transmembrane</keyword>
<evidence type="ECO:0000256" key="4">
    <source>
        <dbReference type="ARBA" id="ARBA00022692"/>
    </source>
</evidence>
<dbReference type="GO" id="GO:0005886">
    <property type="term" value="C:plasma membrane"/>
    <property type="evidence" value="ECO:0007669"/>
    <property type="project" value="UniProtKB-SubCell"/>
</dbReference>